<dbReference type="EMBL" id="RJVO01000004">
    <property type="protein sequence ID" value="ROH89541.1"/>
    <property type="molecule type" value="Genomic_DNA"/>
</dbReference>
<dbReference type="RefSeq" id="WP_123211838.1">
    <property type="nucleotide sequence ID" value="NZ_RJVO01000004.1"/>
</dbReference>
<name>A0A3N0VAA9_9GAMM</name>
<organism evidence="2 3">
    <name type="scientific">Stagnimonas aquatica</name>
    <dbReference type="NCBI Taxonomy" id="2689987"/>
    <lineage>
        <taxon>Bacteria</taxon>
        <taxon>Pseudomonadati</taxon>
        <taxon>Pseudomonadota</taxon>
        <taxon>Gammaproteobacteria</taxon>
        <taxon>Nevskiales</taxon>
        <taxon>Nevskiaceae</taxon>
        <taxon>Stagnimonas</taxon>
    </lineage>
</organism>
<dbReference type="PANTHER" id="PTHR45288">
    <property type="entry name" value="THIOREDOXIN FAMILY PROTEIN"/>
    <property type="match status" value="1"/>
</dbReference>
<dbReference type="Gene3D" id="3.40.30.10">
    <property type="entry name" value="Glutaredoxin"/>
    <property type="match status" value="2"/>
</dbReference>
<evidence type="ECO:0000313" key="2">
    <source>
        <dbReference type="EMBL" id="ROH89541.1"/>
    </source>
</evidence>
<dbReference type="InterPro" id="IPR036249">
    <property type="entry name" value="Thioredoxin-like_sf"/>
</dbReference>
<evidence type="ECO:0000259" key="1">
    <source>
        <dbReference type="PROSITE" id="PS50404"/>
    </source>
</evidence>
<proteinExistence type="predicted"/>
<dbReference type="PROSITE" id="PS50404">
    <property type="entry name" value="GST_NTER"/>
    <property type="match status" value="2"/>
</dbReference>
<dbReference type="Proteomes" id="UP000282106">
    <property type="component" value="Unassembled WGS sequence"/>
</dbReference>
<dbReference type="InterPro" id="IPR040079">
    <property type="entry name" value="Glutathione_S-Trfase"/>
</dbReference>
<feature type="domain" description="GST N-terminal" evidence="1">
    <location>
        <begin position="34"/>
        <end position="116"/>
    </location>
</feature>
<dbReference type="InParanoid" id="A0A3N0VAA9"/>
<dbReference type="SFLD" id="SFLDG01202">
    <property type="entry name" value="SUF2.2"/>
    <property type="match status" value="1"/>
</dbReference>
<keyword evidence="3" id="KW-1185">Reference proteome</keyword>
<reference evidence="2 3" key="1">
    <citation type="submission" date="2018-10" db="EMBL/GenBank/DDBJ databases">
        <authorList>
            <person name="Chen W.-M."/>
        </authorList>
    </citation>
    <scope>NUCLEOTIDE SEQUENCE [LARGE SCALE GENOMIC DNA]</scope>
    <source>
        <strain evidence="2 3">THS-13</strain>
    </source>
</reference>
<gene>
    <name evidence="2" type="ORF">ED208_10450</name>
</gene>
<dbReference type="SFLD" id="SFLDG01181">
    <property type="entry name" value="SUF2"/>
    <property type="match status" value="1"/>
</dbReference>
<dbReference type="SFLD" id="SFLDS00019">
    <property type="entry name" value="Glutathione_Transferase_(cytos"/>
    <property type="match status" value="1"/>
</dbReference>
<comment type="caution">
    <text evidence="2">The sequence shown here is derived from an EMBL/GenBank/DDBJ whole genome shotgun (WGS) entry which is preliminary data.</text>
</comment>
<evidence type="ECO:0000313" key="3">
    <source>
        <dbReference type="Proteomes" id="UP000282106"/>
    </source>
</evidence>
<dbReference type="SUPFAM" id="SSF52833">
    <property type="entry name" value="Thioredoxin-like"/>
    <property type="match status" value="2"/>
</dbReference>
<dbReference type="AlphaFoldDB" id="A0A3N0VAA9"/>
<dbReference type="PANTHER" id="PTHR45288:SF2">
    <property type="entry name" value="THIOREDOXIN FAMILY PROTEIN"/>
    <property type="match status" value="1"/>
</dbReference>
<protein>
    <recommendedName>
        <fullName evidence="1">GST N-terminal domain-containing protein</fullName>
    </recommendedName>
</protein>
<accession>A0A3N0VAA9</accession>
<dbReference type="InterPro" id="IPR004045">
    <property type="entry name" value="Glutathione_S-Trfase_N"/>
</dbReference>
<sequence>MSLKTDVYLNLLAASLRGWRGAMALAPARRQPAQLLKLYDIEASPYCRLVREVLTELDLDVLILPCPVGGTRFRPEAEQLGGKQQFPLLVDDNTGTRLYESADIIDYLGKTYGRRLRGHGPLRPLAVASSFLASATQWRPQGGIAGLRATASKAPAQPLELYSFEASPFSKPVRARLCELELPYLLRNTGKAAWKDIGPPSFRDRLFKGEKGTSRNRRWLAEHTGQVQVPYLIDPNTGTAMYESRQILRYLNQNYAA</sequence>
<feature type="domain" description="GST N-terminal" evidence="1">
    <location>
        <begin position="157"/>
        <end position="257"/>
    </location>
</feature>
<dbReference type="Pfam" id="PF13417">
    <property type="entry name" value="GST_N_3"/>
    <property type="match status" value="2"/>
</dbReference>